<proteinExistence type="predicted"/>
<dbReference type="Pfam" id="PF19150">
    <property type="entry name" value="DUF5832"/>
    <property type="match status" value="1"/>
</dbReference>
<sequence>MYMSVFEKKILENGKINPKYIDLCDEDTPIAGQKFACLSFISPEKILKQRELYMFEEFLKQWDFKKSMDKFYDFLHFISFKYGLNIESVINDYTEFVQEEGPKLKAEGIESDYKNFLDKNEEQLTHRFQKQHQFQTSVRGLKIRGVFPTQEEAELKCKKIRELDPNHDILVGPVGLWLPWDPDAYKTGRIEFMEDELNQLHHEKLKNETRAKEEFEKRVKDAKRKAIEDNMKNAEKSGNKLTQTIDEEGNLVGVKETVDFENREATTEEETKEYNEKVFEYHAEKMATAPAPASAYVDEA</sequence>
<dbReference type="AlphaFoldDB" id="A0A6C0DYE1"/>
<feature type="coiled-coil region" evidence="1">
    <location>
        <begin position="190"/>
        <end position="244"/>
    </location>
</feature>
<evidence type="ECO:0000256" key="1">
    <source>
        <dbReference type="SAM" id="Coils"/>
    </source>
</evidence>
<evidence type="ECO:0000313" key="3">
    <source>
        <dbReference type="EMBL" id="QHT21323.1"/>
    </source>
</evidence>
<reference evidence="3" key="1">
    <citation type="journal article" date="2020" name="Nature">
        <title>Giant virus diversity and host interactions through global metagenomics.</title>
        <authorList>
            <person name="Schulz F."/>
            <person name="Roux S."/>
            <person name="Paez-Espino D."/>
            <person name="Jungbluth S."/>
            <person name="Walsh D.A."/>
            <person name="Denef V.J."/>
            <person name="McMahon K.D."/>
            <person name="Konstantinidis K.T."/>
            <person name="Eloe-Fadrosh E.A."/>
            <person name="Kyrpides N.C."/>
            <person name="Woyke T."/>
        </authorList>
    </citation>
    <scope>NUCLEOTIDE SEQUENCE</scope>
    <source>
        <strain evidence="3">GVMAG-M-3300023174-92</strain>
    </source>
</reference>
<name>A0A6C0DYE1_9ZZZZ</name>
<feature type="compositionally biased region" description="Basic and acidic residues" evidence="2">
    <location>
        <begin position="256"/>
        <end position="266"/>
    </location>
</feature>
<accession>A0A6C0DYE1</accession>
<organism evidence="3">
    <name type="scientific">viral metagenome</name>
    <dbReference type="NCBI Taxonomy" id="1070528"/>
    <lineage>
        <taxon>unclassified sequences</taxon>
        <taxon>metagenomes</taxon>
        <taxon>organismal metagenomes</taxon>
    </lineage>
</organism>
<feature type="region of interest" description="Disordered" evidence="2">
    <location>
        <begin position="252"/>
        <end position="273"/>
    </location>
</feature>
<keyword evidence="1" id="KW-0175">Coiled coil</keyword>
<protein>
    <submittedName>
        <fullName evidence="3">Uncharacterized protein</fullName>
    </submittedName>
</protein>
<dbReference type="EMBL" id="MN739689">
    <property type="protein sequence ID" value="QHT21323.1"/>
    <property type="molecule type" value="Genomic_DNA"/>
</dbReference>
<evidence type="ECO:0000256" key="2">
    <source>
        <dbReference type="SAM" id="MobiDB-lite"/>
    </source>
</evidence>
<dbReference type="InterPro" id="IPR043872">
    <property type="entry name" value="DUF5832"/>
</dbReference>